<dbReference type="VEuPathDB" id="VectorBase:PPAPM1_001725"/>
<accession>A0A1B0D3M0</accession>
<sequence length="99" mass="10538">MPELSPEVFVTDTASTKNSLIVVSNRLPFVLKTNPETKALERKPSAGGLVTAVCPVVINGKGLWVGWSGLHMKDDDLVIPESDPNDHTPTAGLKSSQVS</sequence>
<reference evidence="1" key="1">
    <citation type="submission" date="2022-08" db="UniProtKB">
        <authorList>
            <consortium name="EnsemblMetazoa"/>
        </authorList>
    </citation>
    <scope>IDENTIFICATION</scope>
    <source>
        <strain evidence="1">Israel</strain>
    </source>
</reference>
<dbReference type="SUPFAM" id="SSF53756">
    <property type="entry name" value="UDP-Glycosyltransferase/glycogen phosphorylase"/>
    <property type="match status" value="1"/>
</dbReference>
<dbReference type="EMBL" id="AJVK01002977">
    <property type="status" value="NOT_ANNOTATED_CDS"/>
    <property type="molecule type" value="Genomic_DNA"/>
</dbReference>
<keyword evidence="2" id="KW-1185">Reference proteome</keyword>
<evidence type="ECO:0000313" key="2">
    <source>
        <dbReference type="Proteomes" id="UP000092462"/>
    </source>
</evidence>
<proteinExistence type="predicted"/>
<dbReference type="EnsemblMetazoa" id="PPAI001943-RA">
    <property type="protein sequence ID" value="PPAI001943-PA"/>
    <property type="gene ID" value="PPAI001943"/>
</dbReference>
<dbReference type="Gene3D" id="3.40.50.2000">
    <property type="entry name" value="Glycogen Phosphorylase B"/>
    <property type="match status" value="1"/>
</dbReference>
<evidence type="ECO:0000313" key="1">
    <source>
        <dbReference type="EnsemblMetazoa" id="PPAI001943-PA"/>
    </source>
</evidence>
<dbReference type="Proteomes" id="UP000092462">
    <property type="component" value="Unassembled WGS sequence"/>
</dbReference>
<dbReference type="AlphaFoldDB" id="A0A1B0D3M0"/>
<protein>
    <recommendedName>
        <fullName evidence="3">Trehalose-6-phosphate synthase</fullName>
    </recommendedName>
</protein>
<name>A0A1B0D3M0_PHLPP</name>
<dbReference type="VEuPathDB" id="VectorBase:PPAI001943"/>
<organism evidence="1 2">
    <name type="scientific">Phlebotomus papatasi</name>
    <name type="common">Sandfly</name>
    <dbReference type="NCBI Taxonomy" id="29031"/>
    <lineage>
        <taxon>Eukaryota</taxon>
        <taxon>Metazoa</taxon>
        <taxon>Ecdysozoa</taxon>
        <taxon>Arthropoda</taxon>
        <taxon>Hexapoda</taxon>
        <taxon>Insecta</taxon>
        <taxon>Pterygota</taxon>
        <taxon>Neoptera</taxon>
        <taxon>Endopterygota</taxon>
        <taxon>Diptera</taxon>
        <taxon>Nematocera</taxon>
        <taxon>Psychodoidea</taxon>
        <taxon>Psychodidae</taxon>
        <taxon>Phlebotomus</taxon>
        <taxon>Phlebotomus</taxon>
    </lineage>
</organism>
<evidence type="ECO:0008006" key="3">
    <source>
        <dbReference type="Google" id="ProtNLM"/>
    </source>
</evidence>